<dbReference type="InterPro" id="IPR049278">
    <property type="entry name" value="MS_channel_C"/>
</dbReference>
<dbReference type="Proteomes" id="UP000809910">
    <property type="component" value="Unassembled WGS sequence"/>
</dbReference>
<keyword evidence="6 8" id="KW-0472">Membrane</keyword>
<gene>
    <name evidence="11" type="ORF">I5282_15635</name>
</gene>
<dbReference type="PANTHER" id="PTHR30347:SF1">
    <property type="entry name" value="MECHANOSENSITIVE CHANNEL MSCK"/>
    <property type="match status" value="1"/>
</dbReference>
<comment type="caution">
    <text evidence="11">The sequence shown here is derived from an EMBL/GenBank/DDBJ whole genome shotgun (WGS) entry which is preliminary data.</text>
</comment>
<dbReference type="InterPro" id="IPR011014">
    <property type="entry name" value="MscS_channel_TM-2"/>
</dbReference>
<reference evidence="11 12" key="1">
    <citation type="submission" date="2020-12" db="EMBL/GenBank/DDBJ databases">
        <title>WGS of Legionella: environmental sample.</title>
        <authorList>
            <person name="Cristino S."/>
            <person name="Girolamini L."/>
            <person name="Salaris S."/>
            <person name="Pascale M.R."/>
            <person name="Mazzotta M."/>
            <person name="Orsini M."/>
            <person name="Grottola A."/>
        </authorList>
    </citation>
    <scope>NUCLEOTIDE SEQUENCE [LARGE SCALE GENOMIC DNA]</scope>
    <source>
        <strain evidence="11 12">30cs62</strain>
    </source>
</reference>
<keyword evidence="12" id="KW-1185">Reference proteome</keyword>
<feature type="coiled-coil region" evidence="7">
    <location>
        <begin position="327"/>
        <end position="361"/>
    </location>
</feature>
<comment type="similarity">
    <text evidence="2">Belongs to the MscS (TC 1.A.23) family.</text>
</comment>
<name>A0ABS1WF65_9GAMM</name>
<organism evidence="11 12">
    <name type="scientific">Legionella bononiensis</name>
    <dbReference type="NCBI Taxonomy" id="2793102"/>
    <lineage>
        <taxon>Bacteria</taxon>
        <taxon>Pseudomonadati</taxon>
        <taxon>Pseudomonadota</taxon>
        <taxon>Gammaproteobacteria</taxon>
        <taxon>Legionellales</taxon>
        <taxon>Legionellaceae</taxon>
        <taxon>Legionella</taxon>
    </lineage>
</organism>
<evidence type="ECO:0000256" key="7">
    <source>
        <dbReference type="SAM" id="Coils"/>
    </source>
</evidence>
<feature type="transmembrane region" description="Helical" evidence="8">
    <location>
        <begin position="533"/>
        <end position="554"/>
    </location>
</feature>
<keyword evidence="5 8" id="KW-1133">Transmembrane helix</keyword>
<feature type="domain" description="Mechanosensitive ion channel MscS C-terminal" evidence="10">
    <location>
        <begin position="891"/>
        <end position="973"/>
    </location>
</feature>
<proteinExistence type="inferred from homology"/>
<keyword evidence="3" id="KW-1003">Cell membrane</keyword>
<feature type="transmembrane region" description="Helical" evidence="8">
    <location>
        <begin position="768"/>
        <end position="792"/>
    </location>
</feature>
<dbReference type="InterPro" id="IPR010920">
    <property type="entry name" value="LSM_dom_sf"/>
</dbReference>
<dbReference type="InterPro" id="IPR011066">
    <property type="entry name" value="MscS_channel_C_sf"/>
</dbReference>
<feature type="transmembrane region" description="Helical" evidence="8">
    <location>
        <begin position="636"/>
        <end position="659"/>
    </location>
</feature>
<evidence type="ECO:0000259" key="9">
    <source>
        <dbReference type="Pfam" id="PF00924"/>
    </source>
</evidence>
<feature type="transmembrane region" description="Helical" evidence="8">
    <location>
        <begin position="466"/>
        <end position="486"/>
    </location>
</feature>
<dbReference type="Pfam" id="PF21082">
    <property type="entry name" value="MS_channel_3rd"/>
    <property type="match status" value="1"/>
</dbReference>
<dbReference type="Pfam" id="PF00924">
    <property type="entry name" value="MS_channel_2nd"/>
    <property type="match status" value="1"/>
</dbReference>
<evidence type="ECO:0000256" key="5">
    <source>
        <dbReference type="ARBA" id="ARBA00022989"/>
    </source>
</evidence>
<feature type="transmembrane region" description="Helical" evidence="8">
    <location>
        <begin position="492"/>
        <end position="513"/>
    </location>
</feature>
<dbReference type="InterPro" id="IPR023408">
    <property type="entry name" value="MscS_beta-dom_sf"/>
</dbReference>
<dbReference type="Gene3D" id="3.30.70.100">
    <property type="match status" value="1"/>
</dbReference>
<feature type="transmembrane region" description="Helical" evidence="8">
    <location>
        <begin position="597"/>
        <end position="624"/>
    </location>
</feature>
<dbReference type="Gene3D" id="1.10.287.1260">
    <property type="match status" value="1"/>
</dbReference>
<keyword evidence="7" id="KW-0175">Coiled coil</keyword>
<dbReference type="Gene3D" id="2.30.30.60">
    <property type="match status" value="1"/>
</dbReference>
<dbReference type="RefSeq" id="WP_203108556.1">
    <property type="nucleotide sequence ID" value="NZ_JADOBG010000007.1"/>
</dbReference>
<evidence type="ECO:0000256" key="2">
    <source>
        <dbReference type="ARBA" id="ARBA00008017"/>
    </source>
</evidence>
<feature type="transmembrane region" description="Helical" evidence="8">
    <location>
        <begin position="721"/>
        <end position="747"/>
    </location>
</feature>
<evidence type="ECO:0000256" key="3">
    <source>
        <dbReference type="ARBA" id="ARBA00022475"/>
    </source>
</evidence>
<feature type="transmembrane region" description="Helical" evidence="8">
    <location>
        <begin position="680"/>
        <end position="701"/>
    </location>
</feature>
<evidence type="ECO:0000256" key="1">
    <source>
        <dbReference type="ARBA" id="ARBA00004651"/>
    </source>
</evidence>
<dbReference type="PANTHER" id="PTHR30347">
    <property type="entry name" value="POTASSIUM CHANNEL RELATED"/>
    <property type="match status" value="1"/>
</dbReference>
<evidence type="ECO:0000256" key="4">
    <source>
        <dbReference type="ARBA" id="ARBA00022692"/>
    </source>
</evidence>
<dbReference type="InterPro" id="IPR006685">
    <property type="entry name" value="MscS_channel_2nd"/>
</dbReference>
<sequence length="999" mass="114964">MNWESDLHLQLRQNKEFRNTTSLKSWWCMPLIFFMLCLGLSGQISSAPSSKPVTLPDKQINATLVEYLAQEKTHLTISINDAKQQTAPQDEQQYNTKMQQTSALLSMTNAKIQSLEGFLENQNKQQIYLNQRLKHLQQLPIANGEVTVQERVGKVETLLTVNKKTIELINENLDLAKQFQVVLSDEIKKLKLWKSNFELEQKLVHFKTLKTELNQKLGLLYQNNVFKQRGMEPERNADEQIDHEARLFINNQHIAIIHQYLDALTVQKKVVKARILLLNSSDTKTLQYVTDTYRESINQYATIEKSLQQILETLNTETNLSIKPELKKSLNSLQLDIKEQIKDAEAQKIQLIKSLDDYQNQLKKQISTRQSLAEYNINSWPIILHKLIDMPNLFYKYLKTLTLKVYDSYTWLDSLPLAILWTALGLIIGIFYILNRFLKTLRSDKERSRLTGYLYDGALTLVQRNVPYLCVFTMLWIVLYITNISFSNYQLLFNLITVWFTFRMLILIARLVLLERISDSSGKDVKLYYRLKWLLLFGGWTTALMVFSHILPLTLLLQDIFNRLFMLFILAVSLVAWKSKDVIPYLLRPLIKGKKRYVKNAISLLVILVPITLFTTAIIGLLGFVNLAWTMSRYQAYILTVLVGYILARGLVFDALELLSEWMISSLKNGWLWIEVFLKPLDGILRIVLFLTSVFILFQLFGWHSDSLVIISIEKLAQYSIVNFTGIHITVFSVIEFFILLAIFVWAAKWTREFCYRWLFKNAKDVGIRNSLSVFTQYAVILLGSFITLHVLGLDFSGMSMILGGLAVGMGFGLRDFASNIVGGIMLLIERPVREGDLITIGEYEGQVAHIGIRSMRVSSWDNTQVLIPNAETFNKPFTNWTHQDGIVRTVIPIKVSRADDPVMIQQLILDVLAIIPEIVGDPPAQVFLKKIDTALIEFEARYFINVQAHNRVEIRSKVLFAITAQFKAAGIKPPIEPITVEFKEGHADFYPKNQSTQD</sequence>
<dbReference type="InterPro" id="IPR052702">
    <property type="entry name" value="MscS-like_channel"/>
</dbReference>
<comment type="subcellular location">
    <subcellularLocation>
        <location evidence="1">Cell membrane</location>
        <topology evidence="1">Multi-pass membrane protein</topology>
    </subcellularLocation>
</comment>
<evidence type="ECO:0000256" key="6">
    <source>
        <dbReference type="ARBA" id="ARBA00023136"/>
    </source>
</evidence>
<accession>A0ABS1WF65</accession>
<feature type="transmembrane region" description="Helical" evidence="8">
    <location>
        <begin position="560"/>
        <end position="577"/>
    </location>
</feature>
<evidence type="ECO:0000313" key="12">
    <source>
        <dbReference type="Proteomes" id="UP000809910"/>
    </source>
</evidence>
<dbReference type="SUPFAM" id="SSF82689">
    <property type="entry name" value="Mechanosensitive channel protein MscS (YggB), C-terminal domain"/>
    <property type="match status" value="1"/>
</dbReference>
<feature type="domain" description="Mechanosensitive ion channel MscS" evidence="9">
    <location>
        <begin position="817"/>
        <end position="883"/>
    </location>
</feature>
<evidence type="ECO:0000313" key="11">
    <source>
        <dbReference type="EMBL" id="MBL7527992.1"/>
    </source>
</evidence>
<keyword evidence="4 8" id="KW-0812">Transmembrane</keyword>
<dbReference type="EMBL" id="JADWVN010000028">
    <property type="protein sequence ID" value="MBL7527992.1"/>
    <property type="molecule type" value="Genomic_DNA"/>
</dbReference>
<evidence type="ECO:0000256" key="8">
    <source>
        <dbReference type="SAM" id="Phobius"/>
    </source>
</evidence>
<dbReference type="SUPFAM" id="SSF82861">
    <property type="entry name" value="Mechanosensitive channel protein MscS (YggB), transmembrane region"/>
    <property type="match status" value="1"/>
</dbReference>
<feature type="transmembrane region" description="Helical" evidence="8">
    <location>
        <begin position="418"/>
        <end position="438"/>
    </location>
</feature>
<evidence type="ECO:0000259" key="10">
    <source>
        <dbReference type="Pfam" id="PF21082"/>
    </source>
</evidence>
<dbReference type="SUPFAM" id="SSF50182">
    <property type="entry name" value="Sm-like ribonucleoproteins"/>
    <property type="match status" value="1"/>
</dbReference>
<protein>
    <submittedName>
        <fullName evidence="11">Mechanosensitive ion channel</fullName>
    </submittedName>
</protein>